<dbReference type="EMBL" id="GBXM01065098">
    <property type="protein sequence ID" value="JAH43479.1"/>
    <property type="molecule type" value="Transcribed_RNA"/>
</dbReference>
<evidence type="ECO:0000313" key="1">
    <source>
        <dbReference type="EMBL" id="JAH43479.1"/>
    </source>
</evidence>
<protein>
    <submittedName>
        <fullName evidence="1">Uncharacterized protein</fullName>
    </submittedName>
</protein>
<dbReference type="AlphaFoldDB" id="A0A0E9SQ42"/>
<sequence length="53" mass="6093">MRAGLGAEVGFGDFFVVNVCDLVSLRYGFCLTVFEKMQYYLLAIVCDKRLRQH</sequence>
<proteinExistence type="predicted"/>
<reference evidence="1" key="2">
    <citation type="journal article" date="2015" name="Fish Shellfish Immunol.">
        <title>Early steps in the European eel (Anguilla anguilla)-Vibrio vulnificus interaction in the gills: Role of the RtxA13 toxin.</title>
        <authorList>
            <person name="Callol A."/>
            <person name="Pajuelo D."/>
            <person name="Ebbesson L."/>
            <person name="Teles M."/>
            <person name="MacKenzie S."/>
            <person name="Amaro C."/>
        </authorList>
    </citation>
    <scope>NUCLEOTIDE SEQUENCE</scope>
</reference>
<accession>A0A0E9SQ42</accession>
<name>A0A0E9SQ42_ANGAN</name>
<organism evidence="1">
    <name type="scientific">Anguilla anguilla</name>
    <name type="common">European freshwater eel</name>
    <name type="synonym">Muraena anguilla</name>
    <dbReference type="NCBI Taxonomy" id="7936"/>
    <lineage>
        <taxon>Eukaryota</taxon>
        <taxon>Metazoa</taxon>
        <taxon>Chordata</taxon>
        <taxon>Craniata</taxon>
        <taxon>Vertebrata</taxon>
        <taxon>Euteleostomi</taxon>
        <taxon>Actinopterygii</taxon>
        <taxon>Neopterygii</taxon>
        <taxon>Teleostei</taxon>
        <taxon>Anguilliformes</taxon>
        <taxon>Anguillidae</taxon>
        <taxon>Anguilla</taxon>
    </lineage>
</organism>
<reference evidence="1" key="1">
    <citation type="submission" date="2014-11" db="EMBL/GenBank/DDBJ databases">
        <authorList>
            <person name="Amaro Gonzalez C."/>
        </authorList>
    </citation>
    <scope>NUCLEOTIDE SEQUENCE</scope>
</reference>